<proteinExistence type="predicted"/>
<dbReference type="EMBL" id="CM009296">
    <property type="protein sequence ID" value="PNT27405.1"/>
    <property type="molecule type" value="Genomic_DNA"/>
</dbReference>
<dbReference type="AlphaFoldDB" id="B9N7K3"/>
<dbReference type="InParanoid" id="B9N7K3"/>
<name>B9N7K3_POPTR</name>
<organism evidence="1 2">
    <name type="scientific">Populus trichocarpa</name>
    <name type="common">Western balsam poplar</name>
    <name type="synonym">Populus balsamifera subsp. trichocarpa</name>
    <dbReference type="NCBI Taxonomy" id="3694"/>
    <lineage>
        <taxon>Eukaryota</taxon>
        <taxon>Viridiplantae</taxon>
        <taxon>Streptophyta</taxon>
        <taxon>Embryophyta</taxon>
        <taxon>Tracheophyta</taxon>
        <taxon>Spermatophyta</taxon>
        <taxon>Magnoliopsida</taxon>
        <taxon>eudicotyledons</taxon>
        <taxon>Gunneridae</taxon>
        <taxon>Pentapetalae</taxon>
        <taxon>rosids</taxon>
        <taxon>fabids</taxon>
        <taxon>Malpighiales</taxon>
        <taxon>Salicaceae</taxon>
        <taxon>Saliceae</taxon>
        <taxon>Populus</taxon>
    </lineage>
</organism>
<dbReference type="Proteomes" id="UP000006729">
    <property type="component" value="Chromosome 7"/>
</dbReference>
<gene>
    <name evidence="1" type="ORF">POPTR_007G062400</name>
</gene>
<evidence type="ECO:0000313" key="2">
    <source>
        <dbReference type="Proteomes" id="UP000006729"/>
    </source>
</evidence>
<evidence type="ECO:0000313" key="1">
    <source>
        <dbReference type="EMBL" id="PNT27405.1"/>
    </source>
</evidence>
<sequence>METVLVSIKLMLWCRFGLLEMMCGWFTTLELLGKELYLGEGLSPNALSSCLLSFWRSWFAFVCCWFVHVQVPAGFPVG</sequence>
<protein>
    <submittedName>
        <fullName evidence="1">Uncharacterized protein</fullName>
    </submittedName>
</protein>
<accession>B9N7K3</accession>
<reference evidence="1 2" key="1">
    <citation type="journal article" date="2006" name="Science">
        <title>The genome of black cottonwood, Populus trichocarpa (Torr. &amp; Gray).</title>
        <authorList>
            <person name="Tuskan G.A."/>
            <person name="Difazio S."/>
            <person name="Jansson S."/>
            <person name="Bohlmann J."/>
            <person name="Grigoriev I."/>
            <person name="Hellsten U."/>
            <person name="Putnam N."/>
            <person name="Ralph S."/>
            <person name="Rombauts S."/>
            <person name="Salamov A."/>
            <person name="Schein J."/>
            <person name="Sterck L."/>
            <person name="Aerts A."/>
            <person name="Bhalerao R.R."/>
            <person name="Bhalerao R.P."/>
            <person name="Blaudez D."/>
            <person name="Boerjan W."/>
            <person name="Brun A."/>
            <person name="Brunner A."/>
            <person name="Busov V."/>
            <person name="Campbell M."/>
            <person name="Carlson J."/>
            <person name="Chalot M."/>
            <person name="Chapman J."/>
            <person name="Chen G.L."/>
            <person name="Cooper D."/>
            <person name="Coutinho P.M."/>
            <person name="Couturier J."/>
            <person name="Covert S."/>
            <person name="Cronk Q."/>
            <person name="Cunningham R."/>
            <person name="Davis J."/>
            <person name="Degroeve S."/>
            <person name="Dejardin A."/>
            <person name="Depamphilis C."/>
            <person name="Detter J."/>
            <person name="Dirks B."/>
            <person name="Dubchak I."/>
            <person name="Duplessis S."/>
            <person name="Ehlting J."/>
            <person name="Ellis B."/>
            <person name="Gendler K."/>
            <person name="Goodstein D."/>
            <person name="Gribskov M."/>
            <person name="Grimwood J."/>
            <person name="Groover A."/>
            <person name="Gunter L."/>
            <person name="Hamberger B."/>
            <person name="Heinze B."/>
            <person name="Helariutta Y."/>
            <person name="Henrissat B."/>
            <person name="Holligan D."/>
            <person name="Holt R."/>
            <person name="Huang W."/>
            <person name="Islam-Faridi N."/>
            <person name="Jones S."/>
            <person name="Jones-Rhoades M."/>
            <person name="Jorgensen R."/>
            <person name="Joshi C."/>
            <person name="Kangasjarvi J."/>
            <person name="Karlsson J."/>
            <person name="Kelleher C."/>
            <person name="Kirkpatrick R."/>
            <person name="Kirst M."/>
            <person name="Kohler A."/>
            <person name="Kalluri U."/>
            <person name="Larimer F."/>
            <person name="Leebens-Mack J."/>
            <person name="Leple J.C."/>
            <person name="Locascio P."/>
            <person name="Lou Y."/>
            <person name="Lucas S."/>
            <person name="Martin F."/>
            <person name="Montanini B."/>
            <person name="Napoli C."/>
            <person name="Nelson D.R."/>
            <person name="Nelson C."/>
            <person name="Nieminen K."/>
            <person name="Nilsson O."/>
            <person name="Pereda V."/>
            <person name="Peter G."/>
            <person name="Philippe R."/>
            <person name="Pilate G."/>
            <person name="Poliakov A."/>
            <person name="Razumovskaya J."/>
            <person name="Richardson P."/>
            <person name="Rinaldi C."/>
            <person name="Ritland K."/>
            <person name="Rouze P."/>
            <person name="Ryaboy D."/>
            <person name="Schmutz J."/>
            <person name="Schrader J."/>
            <person name="Segerman B."/>
            <person name="Shin H."/>
            <person name="Siddiqui A."/>
            <person name="Sterky F."/>
            <person name="Terry A."/>
            <person name="Tsai C.J."/>
            <person name="Uberbacher E."/>
            <person name="Unneberg P."/>
            <person name="Vahala J."/>
            <person name="Wall K."/>
            <person name="Wessler S."/>
            <person name="Yang G."/>
            <person name="Yin T."/>
            <person name="Douglas C."/>
            <person name="Marra M."/>
            <person name="Sandberg G."/>
            <person name="Van de Peer Y."/>
            <person name="Rokhsar D."/>
        </authorList>
    </citation>
    <scope>NUCLEOTIDE SEQUENCE [LARGE SCALE GENOMIC DNA]</scope>
    <source>
        <strain evidence="2">cv. Nisqually</strain>
    </source>
</reference>
<dbReference type="HOGENOM" id="CLU_2626594_0_0_1"/>
<keyword evidence="2" id="KW-1185">Reference proteome</keyword>